<dbReference type="EMBL" id="BMZC01000001">
    <property type="protein sequence ID" value="GGZ47054.1"/>
    <property type="molecule type" value="Genomic_DNA"/>
</dbReference>
<dbReference type="AlphaFoldDB" id="A0A8H9I5R5"/>
<gene>
    <name evidence="1" type="ORF">GCM10011274_00820</name>
</gene>
<protein>
    <recommendedName>
        <fullName evidence="3">Phosphate-selective porin O and P</fullName>
    </recommendedName>
</protein>
<dbReference type="RefSeq" id="WP_191865020.1">
    <property type="nucleotide sequence ID" value="NZ_BMZC01000001.1"/>
</dbReference>
<proteinExistence type="predicted"/>
<accession>A0A8H9I5R5</accession>
<evidence type="ECO:0000313" key="1">
    <source>
        <dbReference type="EMBL" id="GGZ47054.1"/>
    </source>
</evidence>
<dbReference type="SUPFAM" id="SSF56935">
    <property type="entry name" value="Porins"/>
    <property type="match status" value="1"/>
</dbReference>
<evidence type="ECO:0000313" key="2">
    <source>
        <dbReference type="Proteomes" id="UP000622604"/>
    </source>
</evidence>
<reference evidence="1" key="1">
    <citation type="journal article" date="2014" name="Int. J. Syst. Evol. Microbiol.">
        <title>Complete genome sequence of Corynebacterium casei LMG S-19264T (=DSM 44701T), isolated from a smear-ripened cheese.</title>
        <authorList>
            <consortium name="US DOE Joint Genome Institute (JGI-PGF)"/>
            <person name="Walter F."/>
            <person name="Albersmeier A."/>
            <person name="Kalinowski J."/>
            <person name="Ruckert C."/>
        </authorList>
    </citation>
    <scope>NUCLEOTIDE SEQUENCE</scope>
    <source>
        <strain evidence="1">KCTC 32337</strain>
    </source>
</reference>
<sequence length="409" mass="47012">MARLISYNGLIAFLFLIVVVLPSTAQQISGLVQVNMVRADDHTPWLDKGTGIVAYQDDSVNLQQGVLRITDKLSSAFSYDVTANIYQLGEQHIGITQAAIQYKPLSNSQVRFKGRAGFFYPRLSLENVDLGWLSPYTYTQSAVNSWFGEELRIAGLEGTLFSAGRNRRSPFSWEITAGAFKGNDTLGTLLSWRGFAMHDRQSLHNDKIVFADYPTVNDPNGIFHPSYVEPFHELDSRVGFYLGAHLSYYKRTQLRYYFYDNQAKPTVVNHQRLYAWRTKFHSVAFSHDVTPTTRFISQWLSGSSHMGQRFVYIDFDAWYMMVSHKRGAHRLSVRYDDFKVKEDDIIPEDMNNSSGQGLTIAWRYKLNANWQVGLEQHINRNQADIRTTLDEAAKQNQQQTLAVVQFRWR</sequence>
<dbReference type="Proteomes" id="UP000622604">
    <property type="component" value="Unassembled WGS sequence"/>
</dbReference>
<organism evidence="1 2">
    <name type="scientific">Paraglaciecola chathamensis</name>
    <dbReference type="NCBI Taxonomy" id="368405"/>
    <lineage>
        <taxon>Bacteria</taxon>
        <taxon>Pseudomonadati</taxon>
        <taxon>Pseudomonadota</taxon>
        <taxon>Gammaproteobacteria</taxon>
        <taxon>Alteromonadales</taxon>
        <taxon>Alteromonadaceae</taxon>
        <taxon>Paraglaciecola</taxon>
    </lineage>
</organism>
<reference evidence="1" key="2">
    <citation type="submission" date="2020-09" db="EMBL/GenBank/DDBJ databases">
        <authorList>
            <person name="Sun Q."/>
            <person name="Kim S."/>
        </authorList>
    </citation>
    <scope>NUCLEOTIDE SEQUENCE</scope>
    <source>
        <strain evidence="1">KCTC 32337</strain>
    </source>
</reference>
<name>A0A8H9I5R5_9ALTE</name>
<evidence type="ECO:0008006" key="3">
    <source>
        <dbReference type="Google" id="ProtNLM"/>
    </source>
</evidence>
<comment type="caution">
    <text evidence="1">The sequence shown here is derived from an EMBL/GenBank/DDBJ whole genome shotgun (WGS) entry which is preliminary data.</text>
</comment>